<sequence length="79" mass="9600">MSRTYYYIELLHRDLYYADEDSEILHPYIYKMLDKYSMPLYNGELEPNKREEIISYYQDHKEIDGAEEIINLLGLESLQ</sequence>
<reference evidence="1 2" key="1">
    <citation type="submission" date="2024-02" db="EMBL/GenBank/DDBJ databases">
        <authorList>
            <person name="Nijsse B."/>
            <person name="Sprong H."/>
        </authorList>
    </citation>
    <scope>NUCLEOTIDE SEQUENCE [LARGE SCALE GENOMIC DNA]</scope>
    <source>
        <strain evidence="1">OB144</strain>
    </source>
</reference>
<gene>
    <name evidence="1" type="ORF">OB144RH_07120</name>
</gene>
<keyword evidence="2" id="KW-1185">Reference proteome</keyword>
<evidence type="ECO:0000313" key="1">
    <source>
        <dbReference type="EMBL" id="CAK9121540.1"/>
    </source>
</evidence>
<dbReference type="RefSeq" id="WP_029374786.1">
    <property type="nucleotide sequence ID" value="NZ_OZ018776.1"/>
</dbReference>
<proteinExistence type="predicted"/>
<evidence type="ECO:0000313" key="2">
    <source>
        <dbReference type="Proteomes" id="UP001642485"/>
    </source>
</evidence>
<accession>A0ABM9ND82</accession>
<dbReference type="EMBL" id="OZ018776">
    <property type="protein sequence ID" value="CAK9121540.1"/>
    <property type="molecule type" value="Genomic_DNA"/>
</dbReference>
<organism evidence="1 2">
    <name type="scientific">Rickettsia helvetica</name>
    <dbReference type="NCBI Taxonomy" id="35789"/>
    <lineage>
        <taxon>Bacteria</taxon>
        <taxon>Pseudomonadati</taxon>
        <taxon>Pseudomonadota</taxon>
        <taxon>Alphaproteobacteria</taxon>
        <taxon>Rickettsiales</taxon>
        <taxon>Rickettsiaceae</taxon>
        <taxon>Rickettsieae</taxon>
        <taxon>Rickettsia</taxon>
        <taxon>spotted fever group</taxon>
    </lineage>
</organism>
<protein>
    <submittedName>
        <fullName evidence="1">Uncharacterized protein</fullName>
    </submittedName>
</protein>
<dbReference type="Proteomes" id="UP001642485">
    <property type="component" value="Chromosome"/>
</dbReference>
<name>A0ABM9ND82_RICHE</name>